<comment type="caution">
    <text evidence="2">The sequence shown here is derived from an EMBL/GenBank/DDBJ whole genome shotgun (WGS) entry which is preliminary data.</text>
</comment>
<dbReference type="EMBL" id="QRUH01000014">
    <property type="protein sequence ID" value="RGR46376.1"/>
    <property type="molecule type" value="Genomic_DNA"/>
</dbReference>
<gene>
    <name evidence="3" type="ORF">DW767_18345</name>
    <name evidence="2" type="ORF">DWY46_15590</name>
</gene>
<dbReference type="SUPFAM" id="SSF52540">
    <property type="entry name" value="P-loop containing nucleoside triphosphate hydrolases"/>
    <property type="match status" value="1"/>
</dbReference>
<dbReference type="RefSeq" id="WP_117639783.1">
    <property type="nucleotide sequence ID" value="NZ_JAQEBC010000015.1"/>
</dbReference>
<dbReference type="Gene3D" id="3.40.50.300">
    <property type="entry name" value="P-loop containing nucleotide triphosphate hydrolases"/>
    <property type="match status" value="1"/>
</dbReference>
<evidence type="ECO:0000313" key="5">
    <source>
        <dbReference type="Proteomes" id="UP000285839"/>
    </source>
</evidence>
<accession>A0A396FU50</accession>
<dbReference type="NCBIfam" id="NF033859">
    <property type="entry name" value="SMEK_N"/>
    <property type="match status" value="1"/>
</dbReference>
<evidence type="ECO:0000313" key="4">
    <source>
        <dbReference type="Proteomes" id="UP000284644"/>
    </source>
</evidence>
<name>A0A396FU50_9FIRM</name>
<organism evidence="2 5">
    <name type="scientific">Blautia obeum</name>
    <dbReference type="NCBI Taxonomy" id="40520"/>
    <lineage>
        <taxon>Bacteria</taxon>
        <taxon>Bacillati</taxon>
        <taxon>Bacillota</taxon>
        <taxon>Clostridia</taxon>
        <taxon>Lachnospirales</taxon>
        <taxon>Lachnospiraceae</taxon>
        <taxon>Blautia</taxon>
    </lineage>
</organism>
<evidence type="ECO:0000313" key="3">
    <source>
        <dbReference type="EMBL" id="RHE08364.1"/>
    </source>
</evidence>
<dbReference type="Proteomes" id="UP000284644">
    <property type="component" value="Unassembled WGS sequence"/>
</dbReference>
<dbReference type="InterPro" id="IPR047740">
    <property type="entry name" value="SMEK_dom"/>
</dbReference>
<reference evidence="4 5" key="1">
    <citation type="submission" date="2018-08" db="EMBL/GenBank/DDBJ databases">
        <title>A genome reference for cultivated species of the human gut microbiota.</title>
        <authorList>
            <person name="Zou Y."/>
            <person name="Xue W."/>
            <person name="Luo G."/>
        </authorList>
    </citation>
    <scope>NUCLEOTIDE SEQUENCE [LARGE SCALE GENOMIC DNA]</scope>
    <source>
        <strain evidence="2 5">AF25-21</strain>
        <strain evidence="3 4">AM29-25AC</strain>
    </source>
</reference>
<sequence length="1590" mass="186699">MLNSNERMGFIIEYMSSYDEKIKMANKNGLFDAAKMFELFAIEVCNVWFGQKFSNLNDETATYPYVDLISENRELLVQVSTVQDVPTKIKTTLEKIRDSKDKKCSDLKNIVFFVLSNNSIDKVREYSGDNQIGSISFTIKDNLITTNDIITKAQNDLNFQKKLYKVLKDEDENFNINIRKFKGALELSNSGLKNIEGLINGEYEIDRNEFLEKITKDNERYISIQGGAGSGKSVLCKKYVENEKLVLYARAERFLEESHIDDIWGCCIQDVLECINGKKLIFFIDALEFIADCAETKFELLQYLYDMAAEYQNVYIVTSCRTSDKNAFIKLETNFSIKIYEVGDITEDELALLMKQYPIIHKMYKTNSYVDLLKSPFYINLIVSNSMDIDNIGDENSLREYIWKNIICLEEKSRMYGILSNKVIETVEKIVFERARKFMLGIHKDDIDRDIMHALLSEGVIAQQGDYIRLKYDIFEDICFEHYFDKAFDLCKGKYKTFYDEIENLGRCVYRRYQIWISNKMFIQVNRDKFLYSLTFSDEIPQSWKRQTEIGIVKSRFCDNYFEEQGSEILEQGMLFDFVKNINLFAFEGELLHIRQESPQMKLSPIGNGRPCIIRLLKNEEIYKKNIIGRDDIVKLCLDYAKQEDKVAVIASDACAMMEYYVEYSLQESEQENYYKIIDEISSCLEALYRMADNSEEWLKKFFNTLINNYINGNRKSMRKSEDIMEWTLKNAYPALVTGLASELCSIADILWLRGKVDAEEFDFYRADRLSKGFEYGLSEKAEHYNYLYRTVYENAFLWNLFRLNFKVGFHWAIQFINRVILEYATNNPEYVIKIKVKISESNAIKEYWGNGNMWLAGIRDHNVPTLIGDVIFCLKEAIISSLEICKKDQEFTVAFANYVKETIYSKSNNIVLLTIIESIGMHFENELPGYALDLATSIELVHWDTTRYMLYKKNLTKELLERQILKTMGIPELKDRYELDKKCDLSIQEYVSHTQIYFDSMVQDKCYGILDYLYSIIKNDAENAQDYLQIQKMDMRGAKATKITDNIIMLEPQISGEAEKIVLRQEEFNKPKQRLNAAIKKCNDNMVSGQIDLPSTLDAIKVILELMKDTDMAFQYENLLILLIASAINHQELENEKREKFCTIWINGIEKLFSNGSFLADIALMPVLLNQLENDVAIGIKNKIKKIVLDCLMYKGQHGVIDEMAKYVKRYLANHETLAQAVFNTIIKLSEDQMEHQKYNANYLKVSKKDKEFIFNPNMQPKLSGIDRYIKDDDGNCYTSREEEIIDRYLLQEESLEIDVFDMSNYDISTICYVANCGLNFTNESFRMVIHEILLCVIDIWKYTKRNYNAHEIFDVYQEHEIIELFQREMIQTQNDAKMAIDILFEEIDFTKFTTDTIEFYQDIFGNFLCEFFDSYVDSKRRNICKKKILYIEKKVNDIDEEYVRIQLYKSLMLSVTRYCTGDWSKIKTNYSYVDKQFLNKQFTKYGKYHIKELLRTIYQMHMDELLPEILISIRNSFQNAKSEVNKFKKSIREQEAIVQLIILKSFITYSDKIKQDQELIEAYEDILEILINLNYEQAAVILDEFRIH</sequence>
<dbReference type="EMBL" id="QSJW01000018">
    <property type="protein sequence ID" value="RHE08364.1"/>
    <property type="molecule type" value="Genomic_DNA"/>
</dbReference>
<evidence type="ECO:0000259" key="1">
    <source>
        <dbReference type="Pfam" id="PF21941"/>
    </source>
</evidence>
<dbReference type="Pfam" id="PF21941">
    <property type="entry name" value="SMEK_N"/>
    <property type="match status" value="1"/>
</dbReference>
<feature type="domain" description="SMEK" evidence="1">
    <location>
        <begin position="11"/>
        <end position="153"/>
    </location>
</feature>
<dbReference type="InterPro" id="IPR027417">
    <property type="entry name" value="P-loop_NTPase"/>
</dbReference>
<dbReference type="Proteomes" id="UP000285839">
    <property type="component" value="Unassembled WGS sequence"/>
</dbReference>
<protein>
    <recommendedName>
        <fullName evidence="1">SMEK domain-containing protein</fullName>
    </recommendedName>
</protein>
<proteinExistence type="predicted"/>
<evidence type="ECO:0000313" key="2">
    <source>
        <dbReference type="EMBL" id="RGR46376.1"/>
    </source>
</evidence>